<reference evidence="1" key="1">
    <citation type="submission" date="2021-03" db="EMBL/GenBank/DDBJ databases">
        <title>Genomic Encyclopedia of Type Strains, Phase IV (KMG-IV): sequencing the most valuable type-strain genomes for metagenomic binning, comparative biology and taxonomic classification.</title>
        <authorList>
            <person name="Goeker M."/>
        </authorList>
    </citation>
    <scope>NUCLEOTIDE SEQUENCE</scope>
    <source>
        <strain evidence="1">DSM 107338</strain>
    </source>
</reference>
<dbReference type="AlphaFoldDB" id="A0A9X0Z2Y8"/>
<accession>A0A9X0Z2Y8</accession>
<organism evidence="1 2">
    <name type="scientific">Oceanobacillus polygoni</name>
    <dbReference type="NCBI Taxonomy" id="1235259"/>
    <lineage>
        <taxon>Bacteria</taxon>
        <taxon>Bacillati</taxon>
        <taxon>Bacillota</taxon>
        <taxon>Bacilli</taxon>
        <taxon>Bacillales</taxon>
        <taxon>Bacillaceae</taxon>
        <taxon>Oceanobacillus</taxon>
    </lineage>
</organism>
<gene>
    <name evidence="1" type="ORF">J2Z64_004441</name>
</gene>
<dbReference type="EMBL" id="JAGGMB010000029">
    <property type="protein sequence ID" value="MBP2080129.1"/>
    <property type="molecule type" value="Genomic_DNA"/>
</dbReference>
<proteinExistence type="predicted"/>
<evidence type="ECO:0000313" key="1">
    <source>
        <dbReference type="EMBL" id="MBP2080129.1"/>
    </source>
</evidence>
<evidence type="ECO:0000313" key="2">
    <source>
        <dbReference type="Proteomes" id="UP001138793"/>
    </source>
</evidence>
<comment type="caution">
    <text evidence="1">The sequence shown here is derived from an EMBL/GenBank/DDBJ whole genome shotgun (WGS) entry which is preliminary data.</text>
</comment>
<sequence length="32" mass="3806">MRYLILLTPSLNWKDDVVLHNQPLMPEHAVYV</sequence>
<keyword evidence="2" id="KW-1185">Reference proteome</keyword>
<dbReference type="Proteomes" id="UP001138793">
    <property type="component" value="Unassembled WGS sequence"/>
</dbReference>
<protein>
    <submittedName>
        <fullName evidence="1">Uncharacterized protein</fullName>
    </submittedName>
</protein>
<name>A0A9X0Z2Y8_9BACI</name>